<dbReference type="InterPro" id="IPR012934">
    <property type="entry name" value="Znf_AD"/>
</dbReference>
<name>A0A6I8TXK6_AEDAE</name>
<comment type="subcellular location">
    <subcellularLocation>
        <location evidence="1">Nucleus</location>
    </subcellularLocation>
</comment>
<evidence type="ECO:0000256" key="8">
    <source>
        <dbReference type="ARBA" id="ARBA00023125"/>
    </source>
</evidence>
<evidence type="ECO:0000256" key="3">
    <source>
        <dbReference type="ARBA" id="ARBA00022723"/>
    </source>
</evidence>
<protein>
    <submittedName>
        <fullName evidence="12">Uncharacterized protein</fullName>
    </submittedName>
</protein>
<keyword evidence="9" id="KW-0804">Transcription</keyword>
<keyword evidence="13" id="KW-1185">Reference proteome</keyword>
<keyword evidence="5" id="KW-0863">Zinc-finger</keyword>
<dbReference type="SMART" id="SM00355">
    <property type="entry name" value="ZnF_C2H2"/>
    <property type="match status" value="9"/>
</dbReference>
<proteinExistence type="inferred from homology"/>
<dbReference type="Pfam" id="PF13912">
    <property type="entry name" value="zf-C2H2_6"/>
    <property type="match status" value="1"/>
</dbReference>
<dbReference type="GO" id="GO:0003677">
    <property type="term" value="F:DNA binding"/>
    <property type="evidence" value="ECO:0007669"/>
    <property type="project" value="UniProtKB-KW"/>
</dbReference>
<organism evidence="12 13">
    <name type="scientific">Aedes aegypti</name>
    <name type="common">Yellowfever mosquito</name>
    <name type="synonym">Culex aegypti</name>
    <dbReference type="NCBI Taxonomy" id="7159"/>
    <lineage>
        <taxon>Eukaryota</taxon>
        <taxon>Metazoa</taxon>
        <taxon>Ecdysozoa</taxon>
        <taxon>Arthropoda</taxon>
        <taxon>Hexapoda</taxon>
        <taxon>Insecta</taxon>
        <taxon>Pterygota</taxon>
        <taxon>Neoptera</taxon>
        <taxon>Endopterygota</taxon>
        <taxon>Diptera</taxon>
        <taxon>Nematocera</taxon>
        <taxon>Culicoidea</taxon>
        <taxon>Culicidae</taxon>
        <taxon>Culicinae</taxon>
        <taxon>Aedini</taxon>
        <taxon>Aedes</taxon>
        <taxon>Stegomyia</taxon>
    </lineage>
</organism>
<dbReference type="PANTHER" id="PTHR23234:SF10">
    <property type="entry name" value="RIKEN CDNA 6720489N17 GENE-RELATED"/>
    <property type="match status" value="1"/>
</dbReference>
<dbReference type="FunFam" id="3.30.160.60:FF:002343">
    <property type="entry name" value="Zinc finger protein 33A"/>
    <property type="match status" value="1"/>
</dbReference>
<feature type="compositionally biased region" description="Basic and acidic residues" evidence="11">
    <location>
        <begin position="156"/>
        <end position="171"/>
    </location>
</feature>
<dbReference type="PROSITE" id="PS00028">
    <property type="entry name" value="ZINC_FINGER_C2H2_1"/>
    <property type="match status" value="9"/>
</dbReference>
<evidence type="ECO:0000313" key="13">
    <source>
        <dbReference type="Proteomes" id="UP000008820"/>
    </source>
</evidence>
<dbReference type="FunFam" id="3.30.160.60:FF:000774">
    <property type="entry name" value="Zinc finger protein"/>
    <property type="match status" value="1"/>
</dbReference>
<evidence type="ECO:0000256" key="7">
    <source>
        <dbReference type="ARBA" id="ARBA00023015"/>
    </source>
</evidence>
<dbReference type="EnsemblMetazoa" id="AAEL019930-RA">
    <property type="protein sequence ID" value="AAEL019930-PA"/>
    <property type="gene ID" value="AAEL019930"/>
</dbReference>
<dbReference type="Pfam" id="PF00096">
    <property type="entry name" value="zf-C2H2"/>
    <property type="match status" value="5"/>
</dbReference>
<evidence type="ECO:0000313" key="12">
    <source>
        <dbReference type="EnsemblMetazoa" id="AAEL019930-PA"/>
    </source>
</evidence>
<reference evidence="12 13" key="1">
    <citation type="submission" date="2017-06" db="EMBL/GenBank/DDBJ databases">
        <title>Aedes aegypti genome working group (AGWG) sequencing and assembly.</title>
        <authorList>
            <consortium name="Aedes aegypti Genome Working Group (AGWG)"/>
            <person name="Matthews B.J."/>
        </authorList>
    </citation>
    <scope>NUCLEOTIDE SEQUENCE [LARGE SCALE GENOMIC DNA]</scope>
    <source>
        <strain evidence="12 13">LVP_AGWG</strain>
    </source>
</reference>
<dbReference type="GO" id="GO:0006355">
    <property type="term" value="P:regulation of DNA-templated transcription"/>
    <property type="evidence" value="ECO:0007669"/>
    <property type="project" value="UniProtKB-ARBA"/>
</dbReference>
<dbReference type="GO" id="GO:0008270">
    <property type="term" value="F:zinc ion binding"/>
    <property type="evidence" value="ECO:0007669"/>
    <property type="project" value="UniProtKB-UniRule"/>
</dbReference>
<dbReference type="SUPFAM" id="SSF57667">
    <property type="entry name" value="beta-beta-alpha zinc fingers"/>
    <property type="match status" value="5"/>
</dbReference>
<evidence type="ECO:0000256" key="6">
    <source>
        <dbReference type="ARBA" id="ARBA00022833"/>
    </source>
</evidence>
<evidence type="ECO:0000256" key="2">
    <source>
        <dbReference type="ARBA" id="ARBA00006991"/>
    </source>
</evidence>
<dbReference type="OrthoDB" id="1095242at2759"/>
<evidence type="ECO:0000256" key="9">
    <source>
        <dbReference type="ARBA" id="ARBA00023163"/>
    </source>
</evidence>
<evidence type="ECO:0000256" key="5">
    <source>
        <dbReference type="ARBA" id="ARBA00022771"/>
    </source>
</evidence>
<dbReference type="SUPFAM" id="SSF57716">
    <property type="entry name" value="Glucocorticoid receptor-like (DNA-binding domain)"/>
    <property type="match status" value="1"/>
</dbReference>
<dbReference type="Proteomes" id="UP000008820">
    <property type="component" value="Chromosome 3"/>
</dbReference>
<dbReference type="InterPro" id="IPR013087">
    <property type="entry name" value="Znf_C2H2_type"/>
</dbReference>
<sequence length="516" mass="59272">MDYISGNSARSRIKSASMNFQMHTDISRLCRICLKDADGIQMEYIYKSPDSARPCLHTMLSAICAPVFDSEDIHEQVARESFGMPKAVCQNCKRRILAAYDLYEACIEGDRKLWEMIIIQKELIDEEDTKQQPRSTARSKPQNEDAESMSTEEPSEANKEDTGDKDASANKDDTYRNSTILTCDLCSASFKSKKNIRLHMKESHAESIKPCDQCDEIFVSEVQMEDHILYHRTGKKFSCVVCKKRFATTTAHRLHARTHVNFTPFQCDQCDKSFSTSSALQLHLTRHTGQRDIACELCPLRFYTKGSLKLHMITHTKEQKYACDICDSRFTTRDSLIIHTKKHTGERPFSCTECSLTFVTSGNLKRHMRTHTGEKPYKCAYCNLSFRDTTDLLRHSRSHVGDKPYRCDICTESFRLVAELRTHYSVHFKPGEKGATEIMEKLKRKYQDNDGSNHFTISQARNRRYKLVLKEKKIVEEMETDDDGSSKPEDADNANGDVSTDDEEKIYVDIDYSQVD</sequence>
<reference evidence="12" key="2">
    <citation type="submission" date="2020-05" db="UniProtKB">
        <authorList>
            <consortium name="EnsemblMetazoa"/>
        </authorList>
    </citation>
    <scope>IDENTIFICATION</scope>
    <source>
        <strain evidence="12">LVP_AGWG</strain>
    </source>
</reference>
<dbReference type="FunFam" id="3.30.160.60:FF:001156">
    <property type="entry name" value="Zinc finger protein 407"/>
    <property type="match status" value="1"/>
</dbReference>
<accession>A0A6I8TXK6</accession>
<keyword evidence="4" id="KW-0677">Repeat</keyword>
<dbReference type="SMART" id="SM00868">
    <property type="entry name" value="zf-AD"/>
    <property type="match status" value="1"/>
</dbReference>
<keyword evidence="10" id="KW-0539">Nucleus</keyword>
<dbReference type="Gene3D" id="3.30.160.60">
    <property type="entry name" value="Classic Zinc Finger"/>
    <property type="match status" value="7"/>
</dbReference>
<gene>
    <name evidence="12" type="primary">5565502</name>
</gene>
<feature type="region of interest" description="Disordered" evidence="11">
    <location>
        <begin position="476"/>
        <end position="516"/>
    </location>
</feature>
<dbReference type="PROSITE" id="PS51915">
    <property type="entry name" value="ZAD"/>
    <property type="match status" value="1"/>
</dbReference>
<dbReference type="PROSITE" id="PS50157">
    <property type="entry name" value="ZINC_FINGER_C2H2_2"/>
    <property type="match status" value="8"/>
</dbReference>
<evidence type="ECO:0000256" key="1">
    <source>
        <dbReference type="ARBA" id="ARBA00004123"/>
    </source>
</evidence>
<keyword evidence="7" id="KW-0805">Transcription regulation</keyword>
<keyword evidence="6" id="KW-0862">Zinc</keyword>
<keyword evidence="8" id="KW-0238">DNA-binding</keyword>
<dbReference type="AlphaFoldDB" id="A0A6I8TXK6"/>
<dbReference type="PANTHER" id="PTHR23234">
    <property type="entry name" value="ZNF44 PROTEIN"/>
    <property type="match status" value="1"/>
</dbReference>
<evidence type="ECO:0000256" key="11">
    <source>
        <dbReference type="SAM" id="MobiDB-lite"/>
    </source>
</evidence>
<feature type="region of interest" description="Disordered" evidence="11">
    <location>
        <begin position="127"/>
        <end position="171"/>
    </location>
</feature>
<dbReference type="Pfam" id="PF13909">
    <property type="entry name" value="zf-H2C2_5"/>
    <property type="match status" value="1"/>
</dbReference>
<dbReference type="GO" id="GO:0005634">
    <property type="term" value="C:nucleus"/>
    <property type="evidence" value="ECO:0007669"/>
    <property type="project" value="UniProtKB-SubCell"/>
</dbReference>
<comment type="similarity">
    <text evidence="2">Belongs to the krueppel C2H2-type zinc-finger protein family.</text>
</comment>
<evidence type="ECO:0000256" key="4">
    <source>
        <dbReference type="ARBA" id="ARBA00022737"/>
    </source>
</evidence>
<dbReference type="InParanoid" id="A0A6I8TXK6"/>
<evidence type="ECO:0000256" key="10">
    <source>
        <dbReference type="ARBA" id="ARBA00023242"/>
    </source>
</evidence>
<dbReference type="InterPro" id="IPR050758">
    <property type="entry name" value="Znf_C2H2-type"/>
</dbReference>
<keyword evidence="3" id="KW-0479">Metal-binding</keyword>
<dbReference type="InterPro" id="IPR036236">
    <property type="entry name" value="Znf_C2H2_sf"/>
</dbReference>